<proteinExistence type="inferred from homology"/>
<dbReference type="PRINTS" id="PR00051">
    <property type="entry name" value="DNAA"/>
</dbReference>
<dbReference type="CDD" id="cd00009">
    <property type="entry name" value="AAA"/>
    <property type="match status" value="1"/>
</dbReference>
<evidence type="ECO:0000259" key="14">
    <source>
        <dbReference type="SMART" id="SM00760"/>
    </source>
</evidence>
<keyword evidence="6 8" id="KW-0446">Lipid-binding</keyword>
<dbReference type="AlphaFoldDB" id="A0A9W6FNR1"/>
<feature type="region of interest" description="Disordered" evidence="12">
    <location>
        <begin position="104"/>
        <end position="124"/>
    </location>
</feature>
<keyword evidence="3 8" id="KW-0235">DNA replication</keyword>
<evidence type="ECO:0000256" key="9">
    <source>
        <dbReference type="NCBIfam" id="TIGR00362"/>
    </source>
</evidence>
<dbReference type="NCBIfam" id="TIGR00362">
    <property type="entry name" value="DnaA"/>
    <property type="match status" value="1"/>
</dbReference>
<dbReference type="SUPFAM" id="SSF52540">
    <property type="entry name" value="P-loop containing nucleoside triphosphate hydrolases"/>
    <property type="match status" value="1"/>
</dbReference>
<dbReference type="SMART" id="SM00760">
    <property type="entry name" value="Bac_DnaA_C"/>
    <property type="match status" value="1"/>
</dbReference>
<sequence>MTEQPISDTWATVMDRLDADEAITPMLQGFLNLVEPKGIAAGTFYLEVPNDFTASMLNQRMRVSLLTAMGAIETPSAVTSFYVVVNPELEQDTPITPQPVLAGARQAGADGRDPSAAPLPPTGDGNVVELPASPQSVFDTTAERPRDARLNPKYSFDNFVIGQSNRFAHAAAVAVAEAPAKAYNPLFVYGESGLGKTHLLHAIGHYALSLYPGIRVRYVSSEEFTNDFINSIANNRGSLFQQRYRNIDILLIDDIQFLQGKAETQEAFFHTFNTLHDHNKQVVITSDVPPKHLTGFEDRMRSRFEWGLITDVQAPDLETRIAILRKKAQSERLQVPDEILEYMASKVSSNIRELEGTLIRVTAFASLNRTPVDLPLVQTVLKDLITDDEDNVIAPVDIITNTADYFKLTVDDLYGSSRSQAVATARQIAMYLCRELTNLSLPKIGQLFGNRDHTTVMYANKKISELMKERRSIYNQVTELTARIKQNSRYR</sequence>
<feature type="region of interest" description="Domain IV, binds dsDNA" evidence="8">
    <location>
        <begin position="366"/>
        <end position="491"/>
    </location>
</feature>
<feature type="binding site" evidence="8">
    <location>
        <position position="196"/>
    </location>
    <ligand>
        <name>ATP</name>
        <dbReference type="ChEBI" id="CHEBI:30616"/>
    </ligand>
</feature>
<feature type="domain" description="Chromosomal replication initiator DnaA C-terminal" evidence="14">
    <location>
        <begin position="394"/>
        <end position="463"/>
    </location>
</feature>
<dbReference type="Gene3D" id="3.40.50.300">
    <property type="entry name" value="P-loop containing nucleotide triphosphate hydrolases"/>
    <property type="match status" value="1"/>
</dbReference>
<dbReference type="RefSeq" id="WP_281883613.1">
    <property type="nucleotide sequence ID" value="NZ_BSDP01000001.1"/>
</dbReference>
<feature type="binding site" evidence="8">
    <location>
        <position position="197"/>
    </location>
    <ligand>
        <name>ATP</name>
        <dbReference type="ChEBI" id="CHEBI:30616"/>
    </ligand>
</feature>
<dbReference type="GO" id="GO:0005524">
    <property type="term" value="F:ATP binding"/>
    <property type="evidence" value="ECO:0007669"/>
    <property type="project" value="UniProtKB-UniRule"/>
</dbReference>
<gene>
    <name evidence="8" type="primary">dnaA</name>
    <name evidence="15" type="ORF">ARHIZOSPH14_14810</name>
</gene>
<evidence type="ECO:0000256" key="2">
    <source>
        <dbReference type="ARBA" id="ARBA00022490"/>
    </source>
</evidence>
<dbReference type="Gene3D" id="1.10.8.60">
    <property type="match status" value="1"/>
</dbReference>
<evidence type="ECO:0000256" key="12">
    <source>
        <dbReference type="SAM" id="MobiDB-lite"/>
    </source>
</evidence>
<dbReference type="EMBL" id="BSDP01000001">
    <property type="protein sequence ID" value="GLI27239.1"/>
    <property type="molecule type" value="Genomic_DNA"/>
</dbReference>
<dbReference type="GO" id="GO:0006270">
    <property type="term" value="P:DNA replication initiation"/>
    <property type="evidence" value="ECO:0007669"/>
    <property type="project" value="UniProtKB-UniRule"/>
</dbReference>
<evidence type="ECO:0000256" key="5">
    <source>
        <dbReference type="ARBA" id="ARBA00022840"/>
    </source>
</evidence>
<comment type="caution">
    <text evidence="8">Lacks conserved residue(s) required for the propagation of feature annotation.</text>
</comment>
<evidence type="ECO:0000313" key="16">
    <source>
        <dbReference type="Proteomes" id="UP001144396"/>
    </source>
</evidence>
<comment type="caution">
    <text evidence="15">The sequence shown here is derived from an EMBL/GenBank/DDBJ whole genome shotgun (WGS) entry which is preliminary data.</text>
</comment>
<dbReference type="InterPro" id="IPR020591">
    <property type="entry name" value="Chromosome_initiator_DnaA-like"/>
</dbReference>
<dbReference type="InterPro" id="IPR013159">
    <property type="entry name" value="DnaA_C"/>
</dbReference>
<feature type="region of interest" description="Domain I, interacts with DnaA modulators" evidence="8">
    <location>
        <begin position="1"/>
        <end position="117"/>
    </location>
</feature>
<comment type="domain">
    <text evidence="8">Domain I is involved in oligomerization and binding regulators, domain II is flexibile and of varying length in different bacteria, domain III forms the AAA+ region, while domain IV binds dsDNA.</text>
</comment>
<keyword evidence="7 8" id="KW-0238">DNA-binding</keyword>
<evidence type="ECO:0000256" key="10">
    <source>
        <dbReference type="RuleBase" id="RU000577"/>
    </source>
</evidence>
<evidence type="ECO:0000256" key="1">
    <source>
        <dbReference type="ARBA" id="ARBA00006583"/>
    </source>
</evidence>
<dbReference type="Pfam" id="PF00308">
    <property type="entry name" value="Bac_DnaA"/>
    <property type="match status" value="1"/>
</dbReference>
<comment type="subcellular location">
    <subcellularLocation>
        <location evidence="8">Cytoplasm</location>
    </subcellularLocation>
</comment>
<name>A0A9W6FNR1_9MICO</name>
<dbReference type="NCBIfam" id="NF010686">
    <property type="entry name" value="PRK14086.1"/>
    <property type="match status" value="1"/>
</dbReference>
<dbReference type="InterPro" id="IPR001957">
    <property type="entry name" value="Chromosome_initiator_DnaA"/>
</dbReference>
<evidence type="ECO:0000313" key="15">
    <source>
        <dbReference type="EMBL" id="GLI27239.1"/>
    </source>
</evidence>
<feature type="binding site" evidence="8">
    <location>
        <position position="195"/>
    </location>
    <ligand>
        <name>ATP</name>
        <dbReference type="ChEBI" id="CHEBI:30616"/>
    </ligand>
</feature>
<dbReference type="InterPro" id="IPR010921">
    <property type="entry name" value="Trp_repressor/repl_initiator"/>
</dbReference>
<dbReference type="FunFam" id="1.10.1750.10:FF:000002">
    <property type="entry name" value="Chromosomal replication initiator protein DnaA"/>
    <property type="match status" value="1"/>
</dbReference>
<dbReference type="SMART" id="SM00382">
    <property type="entry name" value="AAA"/>
    <property type="match status" value="1"/>
</dbReference>
<dbReference type="HAMAP" id="MF_00377">
    <property type="entry name" value="DnaA_bact"/>
    <property type="match status" value="1"/>
</dbReference>
<dbReference type="PANTHER" id="PTHR30050">
    <property type="entry name" value="CHROMOSOMAL REPLICATION INITIATOR PROTEIN DNAA"/>
    <property type="match status" value="1"/>
</dbReference>
<dbReference type="GO" id="GO:0003688">
    <property type="term" value="F:DNA replication origin binding"/>
    <property type="evidence" value="ECO:0007669"/>
    <property type="project" value="UniProtKB-UniRule"/>
</dbReference>
<evidence type="ECO:0000256" key="11">
    <source>
        <dbReference type="RuleBase" id="RU004227"/>
    </source>
</evidence>
<dbReference type="InterPro" id="IPR013317">
    <property type="entry name" value="DnaA_dom"/>
</dbReference>
<keyword evidence="16" id="KW-1185">Reference proteome</keyword>
<keyword evidence="5 8" id="KW-0067">ATP-binding</keyword>
<evidence type="ECO:0000256" key="8">
    <source>
        <dbReference type="HAMAP-Rule" id="MF_00377"/>
    </source>
</evidence>
<dbReference type="FunFam" id="3.40.50.300:FF:000150">
    <property type="entry name" value="Chromosomal replication initiator protein DnaA"/>
    <property type="match status" value="1"/>
</dbReference>
<dbReference type="CDD" id="cd06571">
    <property type="entry name" value="Bac_DnaA_C"/>
    <property type="match status" value="1"/>
</dbReference>
<evidence type="ECO:0000256" key="4">
    <source>
        <dbReference type="ARBA" id="ARBA00022741"/>
    </source>
</evidence>
<dbReference type="SUPFAM" id="SSF48295">
    <property type="entry name" value="TrpR-like"/>
    <property type="match status" value="1"/>
</dbReference>
<comment type="similarity">
    <text evidence="1 8 11">Belongs to the DnaA family.</text>
</comment>
<comment type="subunit">
    <text evidence="8">Oligomerizes as a right-handed, spiral filament on DNA at oriC.</text>
</comment>
<feature type="domain" description="AAA+ ATPase" evidence="13">
    <location>
        <begin position="182"/>
        <end position="310"/>
    </location>
</feature>
<dbReference type="Proteomes" id="UP001144396">
    <property type="component" value="Unassembled WGS sequence"/>
</dbReference>
<dbReference type="Pfam" id="PF08299">
    <property type="entry name" value="Bac_DnaA_C"/>
    <property type="match status" value="1"/>
</dbReference>
<feature type="region of interest" description="Domain III, AAA+ region" evidence="8">
    <location>
        <begin position="149"/>
        <end position="365"/>
    </location>
</feature>
<evidence type="ECO:0000256" key="7">
    <source>
        <dbReference type="ARBA" id="ARBA00023125"/>
    </source>
</evidence>
<keyword evidence="4 8" id="KW-0547">Nucleotide-binding</keyword>
<keyword evidence="2 8" id="KW-0963">Cytoplasm</keyword>
<organism evidence="15 16">
    <name type="scientific">Agromyces rhizosphaerae</name>
    <dbReference type="NCBI Taxonomy" id="88374"/>
    <lineage>
        <taxon>Bacteria</taxon>
        <taxon>Bacillati</taxon>
        <taxon>Actinomycetota</taxon>
        <taxon>Actinomycetes</taxon>
        <taxon>Micrococcales</taxon>
        <taxon>Microbacteriaceae</taxon>
        <taxon>Agromyces</taxon>
    </lineage>
</organism>
<dbReference type="PANTHER" id="PTHR30050:SF2">
    <property type="entry name" value="CHROMOSOMAL REPLICATION INITIATOR PROTEIN DNAA"/>
    <property type="match status" value="1"/>
</dbReference>
<dbReference type="GO" id="GO:0005886">
    <property type="term" value="C:plasma membrane"/>
    <property type="evidence" value="ECO:0007669"/>
    <property type="project" value="TreeGrafter"/>
</dbReference>
<dbReference type="InterPro" id="IPR018312">
    <property type="entry name" value="Chromosome_initiator_DnaA_CS"/>
</dbReference>
<dbReference type="InterPro" id="IPR003593">
    <property type="entry name" value="AAA+_ATPase"/>
</dbReference>
<feature type="binding site" evidence="8">
    <location>
        <position position="193"/>
    </location>
    <ligand>
        <name>ATP</name>
        <dbReference type="ChEBI" id="CHEBI:30616"/>
    </ligand>
</feature>
<dbReference type="PROSITE" id="PS01008">
    <property type="entry name" value="DNAA"/>
    <property type="match status" value="1"/>
</dbReference>
<evidence type="ECO:0000259" key="13">
    <source>
        <dbReference type="SMART" id="SM00382"/>
    </source>
</evidence>
<evidence type="ECO:0000256" key="6">
    <source>
        <dbReference type="ARBA" id="ARBA00023121"/>
    </source>
</evidence>
<reference evidence="15" key="1">
    <citation type="submission" date="2022-12" db="EMBL/GenBank/DDBJ databases">
        <title>Reference genome sequencing for broad-spectrum identification of bacterial and archaeal isolates by mass spectrometry.</title>
        <authorList>
            <person name="Sekiguchi Y."/>
            <person name="Tourlousse D.M."/>
        </authorList>
    </citation>
    <scope>NUCLEOTIDE SEQUENCE</scope>
    <source>
        <strain evidence="15">14</strain>
    </source>
</reference>
<comment type="function">
    <text evidence="8 10">Plays an essential role in the initiation and regulation of chromosomal replication. ATP-DnaA binds to the origin of replication (oriC) to initiate formation of the DNA replication initiation complex once per cell cycle. Binds the DnaA box (a 9 base pair repeat at the origin) and separates the double-stranded (ds)DNA. Forms a right-handed helical filament on oriC DNA; dsDNA binds to the exterior of the filament while single-stranded (ss)DNA is stabiized in the filament's interior. The ATP-DnaA-oriC complex binds and stabilizes one strand of the AT-rich DNA unwinding element (DUE), permitting loading of DNA polymerase. After initiation quickly degrades to an ADP-DnaA complex that is not apt for DNA replication. Binds acidic phospholipids.</text>
</comment>
<dbReference type="InterPro" id="IPR027417">
    <property type="entry name" value="P-loop_NTPase"/>
</dbReference>
<accession>A0A9W6FNR1</accession>
<dbReference type="GO" id="GO:0005737">
    <property type="term" value="C:cytoplasm"/>
    <property type="evidence" value="ECO:0007669"/>
    <property type="project" value="UniProtKB-SubCell"/>
</dbReference>
<dbReference type="GO" id="GO:0008289">
    <property type="term" value="F:lipid binding"/>
    <property type="evidence" value="ECO:0007669"/>
    <property type="project" value="UniProtKB-KW"/>
</dbReference>
<protein>
    <recommendedName>
        <fullName evidence="8 9">Chromosomal replication initiator protein DnaA</fullName>
    </recommendedName>
</protein>
<dbReference type="Gene3D" id="1.10.1750.10">
    <property type="match status" value="1"/>
</dbReference>
<evidence type="ECO:0000256" key="3">
    <source>
        <dbReference type="ARBA" id="ARBA00022705"/>
    </source>
</evidence>
<dbReference type="FunFam" id="1.10.8.60:FF:000003">
    <property type="entry name" value="Chromosomal replication initiator protein DnaA"/>
    <property type="match status" value="1"/>
</dbReference>
<dbReference type="GO" id="GO:0006275">
    <property type="term" value="P:regulation of DNA replication"/>
    <property type="evidence" value="ECO:0007669"/>
    <property type="project" value="UniProtKB-UniRule"/>
</dbReference>